<dbReference type="EMBL" id="CP000611">
    <property type="protein sequence ID" value="ABQ74773.1"/>
    <property type="molecule type" value="Genomic_DNA"/>
</dbReference>
<name>A5U6X3_MYCTA</name>
<evidence type="ECO:0000313" key="2">
    <source>
        <dbReference type="EMBL" id="ABQ74773.1"/>
    </source>
</evidence>
<keyword evidence="1" id="KW-0472">Membrane</keyword>
<protein>
    <submittedName>
        <fullName evidence="2">Uncharacterized protein</fullName>
    </submittedName>
</protein>
<sequence>MGRCEWCNAPFVEGNAVRHRARARQVGPKNVARIRQAAAVNLDLSATAGKPTFSHNATERYPMFTARIRALAGMSLLASAIGLAAFGAATGTANAAPTHQPEWGTYTCYDYATQTFYECFDPS</sequence>
<keyword evidence="1" id="KW-0812">Transmembrane</keyword>
<organism evidence="2 3">
    <name type="scientific">Mycobacterium tuberculosis (strain ATCC 25177 / H37Ra)</name>
    <dbReference type="NCBI Taxonomy" id="419947"/>
    <lineage>
        <taxon>Bacteria</taxon>
        <taxon>Bacillati</taxon>
        <taxon>Actinomycetota</taxon>
        <taxon>Actinomycetes</taxon>
        <taxon>Mycobacteriales</taxon>
        <taxon>Mycobacteriaceae</taxon>
        <taxon>Mycobacterium</taxon>
        <taxon>Mycobacterium tuberculosis complex</taxon>
    </lineage>
</organism>
<accession>A5U6X3</accession>
<gene>
    <name evidence="2" type="ordered locus">MRA_2992</name>
</gene>
<dbReference type="eggNOG" id="ENOG5031TE7">
    <property type="taxonomic scope" value="Bacteria"/>
</dbReference>
<evidence type="ECO:0000256" key="1">
    <source>
        <dbReference type="SAM" id="Phobius"/>
    </source>
</evidence>
<keyword evidence="3" id="KW-1185">Reference proteome</keyword>
<feature type="transmembrane region" description="Helical" evidence="1">
    <location>
        <begin position="70"/>
        <end position="89"/>
    </location>
</feature>
<keyword evidence="1" id="KW-1133">Transmembrane helix</keyword>
<dbReference type="HOGENOM" id="CLU_2012720_0_0_11"/>
<proteinExistence type="predicted"/>
<reference evidence="2 3" key="1">
    <citation type="journal article" date="2008" name="PLoS ONE">
        <title>Genetic basis of virulence attenuation revealed by comparative genomic analysis of Mycobacterium tuberculosis strain H37Ra versus H37Rv.</title>
        <authorList>
            <person name="Zheng H."/>
            <person name="Lu L."/>
            <person name="Wang B."/>
            <person name="Pu S."/>
            <person name="Zhang X."/>
            <person name="Zhu G."/>
            <person name="Shi W."/>
            <person name="Zhang L."/>
            <person name="Wang H."/>
            <person name="Wang S."/>
            <person name="Zhao G."/>
            <person name="Zhang Y."/>
        </authorList>
    </citation>
    <scope>NUCLEOTIDE SEQUENCE [LARGE SCALE GENOMIC DNA]</scope>
    <source>
        <strain evidence="3">ATCC 25177 / H37Ra</strain>
    </source>
</reference>
<evidence type="ECO:0000313" key="3">
    <source>
        <dbReference type="Proteomes" id="UP000001988"/>
    </source>
</evidence>
<dbReference type="AlphaFoldDB" id="A5U6X3"/>
<dbReference type="Proteomes" id="UP000001988">
    <property type="component" value="Chromosome"/>
</dbReference>
<dbReference type="KEGG" id="mra:MRA_2992"/>